<dbReference type="EMBL" id="QFQP01000002">
    <property type="protein sequence ID" value="PZR17709.1"/>
    <property type="molecule type" value="Genomic_DNA"/>
</dbReference>
<feature type="domain" description="TonB C-terminal" evidence="6">
    <location>
        <begin position="296"/>
        <end position="395"/>
    </location>
</feature>
<evidence type="ECO:0000256" key="1">
    <source>
        <dbReference type="ARBA" id="ARBA00004167"/>
    </source>
</evidence>
<accession>A0A2W5TPX3</accession>
<feature type="compositionally biased region" description="Basic and acidic residues" evidence="5">
    <location>
        <begin position="105"/>
        <end position="127"/>
    </location>
</feature>
<dbReference type="InterPro" id="IPR006260">
    <property type="entry name" value="TonB/TolA_C"/>
</dbReference>
<evidence type="ECO:0000313" key="7">
    <source>
        <dbReference type="EMBL" id="PZR17709.1"/>
    </source>
</evidence>
<sequence length="401" mass="43723">MAVLLSFGLAIVVHGALVGLVVLSSLVKWDLPPLAHKPKASNKPVVLRGLTAEQFEQNRGPASAQTIRDERKVIAKKPKLEEKKKEPEKIPPGQVVDTAPGNNQVDEKAKFVSETDNKVAKETRAKDQSQTYRNAAPQRTSNQKIDTNGDAQADKPSIAGNNGLGTDDRPLKDVAELSKLTMKVPDIKKQQEIELKTSDAEGPGLQVSNREERDAIKGNSDRWSLTPGASGADSDASSGHVGQPGAPNLLPSQAVLDKIAGAAPNDYLKDTDEGDGTYLNTRQWKYASFFNRVKQSINQHWNPGDQLRLRDPSGQIYGGRDRYTILAVTLDQNGRLKDAYVEKSSGLDFLDLEAVKAFERAQPFPNPPPGLLAQDSTVKFQFGFMLELGGRPGLRLFRSGQ</sequence>
<dbReference type="Pfam" id="PF13103">
    <property type="entry name" value="TonB_2"/>
    <property type="match status" value="1"/>
</dbReference>
<comment type="caution">
    <text evidence="7">The sequence shown here is derived from an EMBL/GenBank/DDBJ whole genome shotgun (WGS) entry which is preliminary data.</text>
</comment>
<feature type="region of interest" description="Disordered" evidence="5">
    <location>
        <begin position="193"/>
        <end position="250"/>
    </location>
</feature>
<feature type="compositionally biased region" description="Polar residues" evidence="5">
    <location>
        <begin position="128"/>
        <end position="150"/>
    </location>
</feature>
<dbReference type="SUPFAM" id="SSF74653">
    <property type="entry name" value="TolA/TonB C-terminal domain"/>
    <property type="match status" value="1"/>
</dbReference>
<keyword evidence="2" id="KW-0812">Transmembrane</keyword>
<proteinExistence type="predicted"/>
<evidence type="ECO:0000256" key="4">
    <source>
        <dbReference type="ARBA" id="ARBA00023136"/>
    </source>
</evidence>
<evidence type="ECO:0000256" key="3">
    <source>
        <dbReference type="ARBA" id="ARBA00022989"/>
    </source>
</evidence>
<gene>
    <name evidence="7" type="ORF">DI536_03975</name>
</gene>
<comment type="subcellular location">
    <subcellularLocation>
        <location evidence="1">Membrane</location>
        <topology evidence="1">Single-pass membrane protein</topology>
    </subcellularLocation>
</comment>
<feature type="compositionally biased region" description="Low complexity" evidence="5">
    <location>
        <begin position="228"/>
        <end position="239"/>
    </location>
</feature>
<dbReference type="Proteomes" id="UP000249061">
    <property type="component" value="Unassembled WGS sequence"/>
</dbReference>
<evidence type="ECO:0000256" key="2">
    <source>
        <dbReference type="ARBA" id="ARBA00022692"/>
    </source>
</evidence>
<dbReference type="NCBIfam" id="TIGR01352">
    <property type="entry name" value="tonB_Cterm"/>
    <property type="match status" value="1"/>
</dbReference>
<reference evidence="7 8" key="1">
    <citation type="submission" date="2017-08" db="EMBL/GenBank/DDBJ databases">
        <title>Infants hospitalized years apart are colonized by the same room-sourced microbial strains.</title>
        <authorList>
            <person name="Brooks B."/>
            <person name="Olm M.R."/>
            <person name="Firek B.A."/>
            <person name="Baker R."/>
            <person name="Thomas B.C."/>
            <person name="Morowitz M.J."/>
            <person name="Banfield J.F."/>
        </authorList>
    </citation>
    <scope>NUCLEOTIDE SEQUENCE [LARGE SCALE GENOMIC DNA]</scope>
    <source>
        <strain evidence="7">S2_003_000_R2_14</strain>
    </source>
</reference>
<organism evidence="7 8">
    <name type="scientific">Archangium gephyra</name>
    <dbReference type="NCBI Taxonomy" id="48"/>
    <lineage>
        <taxon>Bacteria</taxon>
        <taxon>Pseudomonadati</taxon>
        <taxon>Myxococcota</taxon>
        <taxon>Myxococcia</taxon>
        <taxon>Myxococcales</taxon>
        <taxon>Cystobacterineae</taxon>
        <taxon>Archangiaceae</taxon>
        <taxon>Archangium</taxon>
    </lineage>
</organism>
<dbReference type="InterPro" id="IPR037682">
    <property type="entry name" value="TonB_C"/>
</dbReference>
<dbReference type="Gene3D" id="3.30.1150.10">
    <property type="match status" value="1"/>
</dbReference>
<feature type="compositionally biased region" description="Basic and acidic residues" evidence="5">
    <location>
        <begin position="74"/>
        <end position="89"/>
    </location>
</feature>
<evidence type="ECO:0000259" key="6">
    <source>
        <dbReference type="PROSITE" id="PS52015"/>
    </source>
</evidence>
<protein>
    <submittedName>
        <fullName evidence="7">Energy transducer TonB</fullName>
    </submittedName>
</protein>
<feature type="compositionally biased region" description="Basic and acidic residues" evidence="5">
    <location>
        <begin position="209"/>
        <end position="220"/>
    </location>
</feature>
<feature type="region of interest" description="Disordered" evidence="5">
    <location>
        <begin position="74"/>
        <end position="170"/>
    </location>
</feature>
<evidence type="ECO:0000313" key="8">
    <source>
        <dbReference type="Proteomes" id="UP000249061"/>
    </source>
</evidence>
<dbReference type="GO" id="GO:0055085">
    <property type="term" value="P:transmembrane transport"/>
    <property type="evidence" value="ECO:0007669"/>
    <property type="project" value="InterPro"/>
</dbReference>
<keyword evidence="3" id="KW-1133">Transmembrane helix</keyword>
<dbReference type="GO" id="GO:0016020">
    <property type="term" value="C:membrane"/>
    <property type="evidence" value="ECO:0007669"/>
    <property type="project" value="UniProtKB-SubCell"/>
</dbReference>
<keyword evidence="4" id="KW-0472">Membrane</keyword>
<dbReference type="PROSITE" id="PS52015">
    <property type="entry name" value="TONB_CTD"/>
    <property type="match status" value="1"/>
</dbReference>
<name>A0A2W5TPX3_9BACT</name>
<dbReference type="AlphaFoldDB" id="A0A2W5TPX3"/>
<evidence type="ECO:0000256" key="5">
    <source>
        <dbReference type="SAM" id="MobiDB-lite"/>
    </source>
</evidence>